<protein>
    <submittedName>
        <fullName evidence="2">Uncharacterized protein</fullName>
    </submittedName>
</protein>
<keyword evidence="3" id="KW-1185">Reference proteome</keyword>
<dbReference type="AlphaFoldDB" id="A0A9W8NGP9"/>
<dbReference type="EMBL" id="JANPWZ010000592">
    <property type="protein sequence ID" value="KAJ3574707.1"/>
    <property type="molecule type" value="Genomic_DNA"/>
</dbReference>
<name>A0A9W8NGP9_9PEZI</name>
<organism evidence="2 3">
    <name type="scientific">Xylaria arbuscula</name>
    <dbReference type="NCBI Taxonomy" id="114810"/>
    <lineage>
        <taxon>Eukaryota</taxon>
        <taxon>Fungi</taxon>
        <taxon>Dikarya</taxon>
        <taxon>Ascomycota</taxon>
        <taxon>Pezizomycotina</taxon>
        <taxon>Sordariomycetes</taxon>
        <taxon>Xylariomycetidae</taxon>
        <taxon>Xylariales</taxon>
        <taxon>Xylariaceae</taxon>
        <taxon>Xylaria</taxon>
    </lineage>
</organism>
<proteinExistence type="predicted"/>
<sequence length="101" mass="10994">MYSKLPKEPEDATTKPAALAPGEPSPFDHLTLSYLFCYNSVLSTAPRLPYQRKTLAANSAPYALPSARIHTTDQLGPGGDEYLLLETDEAGEKKIMANGRL</sequence>
<feature type="region of interest" description="Disordered" evidence="1">
    <location>
        <begin position="1"/>
        <end position="23"/>
    </location>
</feature>
<gene>
    <name evidence="2" type="ORF">NPX13_g4273</name>
</gene>
<evidence type="ECO:0000313" key="2">
    <source>
        <dbReference type="EMBL" id="KAJ3574707.1"/>
    </source>
</evidence>
<dbReference type="Proteomes" id="UP001148614">
    <property type="component" value="Unassembled WGS sequence"/>
</dbReference>
<accession>A0A9W8NGP9</accession>
<comment type="caution">
    <text evidence="2">The sequence shown here is derived from an EMBL/GenBank/DDBJ whole genome shotgun (WGS) entry which is preliminary data.</text>
</comment>
<evidence type="ECO:0000256" key="1">
    <source>
        <dbReference type="SAM" id="MobiDB-lite"/>
    </source>
</evidence>
<reference evidence="2" key="1">
    <citation type="submission" date="2022-07" db="EMBL/GenBank/DDBJ databases">
        <title>Genome Sequence of Xylaria arbuscula.</title>
        <authorList>
            <person name="Buettner E."/>
        </authorList>
    </citation>
    <scope>NUCLEOTIDE SEQUENCE</scope>
    <source>
        <strain evidence="2">VT107</strain>
    </source>
</reference>
<evidence type="ECO:0000313" key="3">
    <source>
        <dbReference type="Proteomes" id="UP001148614"/>
    </source>
</evidence>
<feature type="compositionally biased region" description="Basic and acidic residues" evidence="1">
    <location>
        <begin position="1"/>
        <end position="13"/>
    </location>
</feature>